<feature type="signal peptide" evidence="2">
    <location>
        <begin position="1"/>
        <end position="23"/>
    </location>
</feature>
<accession>A0A409WWH9</accession>
<gene>
    <name evidence="3" type="ORF">CVT24_007822</name>
</gene>
<sequence length="239" mass="26523">MKFTSSAFIFAAISASIIQGAFSTSIPIANRPLAVPAVEERAVDTTSTTIDRDITSTSQAEAGNTGATLTVEPSRSGNLTAFYEWLIKRNPGRVDIDGLRYRRCPRLSCPAVGSYRIGTPIDVVCFRENETTVVEGSPLPTLSLSLTVTLSLSLTITPTKLRNHLHQSTRMPHHHAFLSYSSFRLSHHLVPLLTRFHHLLRIRINPPRLLFLQPTHPRPLPRPPNNLPPHRPPNPTTHT</sequence>
<feature type="region of interest" description="Disordered" evidence="1">
    <location>
        <begin position="213"/>
        <end position="239"/>
    </location>
</feature>
<organism evidence="3 4">
    <name type="scientific">Panaeolus cyanescens</name>
    <dbReference type="NCBI Taxonomy" id="181874"/>
    <lineage>
        <taxon>Eukaryota</taxon>
        <taxon>Fungi</taxon>
        <taxon>Dikarya</taxon>
        <taxon>Basidiomycota</taxon>
        <taxon>Agaricomycotina</taxon>
        <taxon>Agaricomycetes</taxon>
        <taxon>Agaricomycetidae</taxon>
        <taxon>Agaricales</taxon>
        <taxon>Agaricineae</taxon>
        <taxon>Galeropsidaceae</taxon>
        <taxon>Panaeolus</taxon>
    </lineage>
</organism>
<dbReference type="EMBL" id="NHTK01005106">
    <property type="protein sequence ID" value="PPQ82873.1"/>
    <property type="molecule type" value="Genomic_DNA"/>
</dbReference>
<evidence type="ECO:0000256" key="1">
    <source>
        <dbReference type="SAM" id="MobiDB-lite"/>
    </source>
</evidence>
<feature type="compositionally biased region" description="Pro residues" evidence="1">
    <location>
        <begin position="216"/>
        <end position="239"/>
    </location>
</feature>
<proteinExistence type="predicted"/>
<keyword evidence="2" id="KW-0732">Signal</keyword>
<evidence type="ECO:0000256" key="2">
    <source>
        <dbReference type="SAM" id="SignalP"/>
    </source>
</evidence>
<evidence type="ECO:0000313" key="3">
    <source>
        <dbReference type="EMBL" id="PPQ82873.1"/>
    </source>
</evidence>
<feature type="chain" id="PRO_5019228407" evidence="2">
    <location>
        <begin position="24"/>
        <end position="239"/>
    </location>
</feature>
<name>A0A409WWH9_9AGAR</name>
<keyword evidence="4" id="KW-1185">Reference proteome</keyword>
<dbReference type="Proteomes" id="UP000284842">
    <property type="component" value="Unassembled WGS sequence"/>
</dbReference>
<evidence type="ECO:0000313" key="4">
    <source>
        <dbReference type="Proteomes" id="UP000284842"/>
    </source>
</evidence>
<dbReference type="InParanoid" id="A0A409WWH9"/>
<dbReference type="AlphaFoldDB" id="A0A409WWH9"/>
<comment type="caution">
    <text evidence="3">The sequence shown here is derived from an EMBL/GenBank/DDBJ whole genome shotgun (WGS) entry which is preliminary data.</text>
</comment>
<protein>
    <submittedName>
        <fullName evidence="3">Uncharacterized protein</fullName>
    </submittedName>
</protein>
<reference evidence="3 4" key="1">
    <citation type="journal article" date="2018" name="Evol. Lett.">
        <title>Horizontal gene cluster transfer increased hallucinogenic mushroom diversity.</title>
        <authorList>
            <person name="Reynolds H.T."/>
            <person name="Vijayakumar V."/>
            <person name="Gluck-Thaler E."/>
            <person name="Korotkin H.B."/>
            <person name="Matheny P.B."/>
            <person name="Slot J.C."/>
        </authorList>
    </citation>
    <scope>NUCLEOTIDE SEQUENCE [LARGE SCALE GENOMIC DNA]</scope>
    <source>
        <strain evidence="3 4">2629</strain>
    </source>
</reference>
<dbReference type="OrthoDB" id="3039906at2759"/>